<dbReference type="GO" id="GO:0015288">
    <property type="term" value="F:porin activity"/>
    <property type="evidence" value="ECO:0007669"/>
    <property type="project" value="UniProtKB-KW"/>
</dbReference>
<keyword evidence="8" id="KW-0626">Porin</keyword>
<keyword evidence="4" id="KW-1134">Transmembrane beta strand</keyword>
<dbReference type="PRINTS" id="PR00184">
    <property type="entry name" value="NEISSPPORIN"/>
</dbReference>
<dbReference type="Proteomes" id="UP000237632">
    <property type="component" value="Unassembled WGS sequence"/>
</dbReference>
<dbReference type="InterPro" id="IPR050298">
    <property type="entry name" value="Gram-neg_bact_OMP"/>
</dbReference>
<keyword evidence="9" id="KW-0472">Membrane</keyword>
<evidence type="ECO:0000313" key="13">
    <source>
        <dbReference type="EMBL" id="MDN7797731.1"/>
    </source>
</evidence>
<feature type="signal peptide" evidence="11">
    <location>
        <begin position="1"/>
        <end position="22"/>
    </location>
</feature>
<keyword evidence="10" id="KW-0998">Cell outer membrane</keyword>
<feature type="chain" id="PRO_5015050100" evidence="11">
    <location>
        <begin position="23"/>
        <end position="386"/>
    </location>
</feature>
<dbReference type="GO" id="GO:0046930">
    <property type="term" value="C:pore complex"/>
    <property type="evidence" value="ECO:0007669"/>
    <property type="project" value="UniProtKB-KW"/>
</dbReference>
<dbReference type="Gene3D" id="2.40.160.10">
    <property type="entry name" value="Porin"/>
    <property type="match status" value="1"/>
</dbReference>
<dbReference type="OMA" id="ANDAWRI"/>
<feature type="domain" description="Porin" evidence="12">
    <location>
        <begin position="12"/>
        <end position="348"/>
    </location>
</feature>
<dbReference type="Proteomes" id="UP001171620">
    <property type="component" value="Unassembled WGS sequence"/>
</dbReference>
<dbReference type="GO" id="GO:0034220">
    <property type="term" value="P:monoatomic ion transmembrane transport"/>
    <property type="evidence" value="ECO:0007669"/>
    <property type="project" value="InterPro"/>
</dbReference>
<dbReference type="RefSeq" id="WP_011880592.1">
    <property type="nucleotide sequence ID" value="NZ_CADEQL010000012.1"/>
</dbReference>
<reference evidence="13" key="2">
    <citation type="submission" date="2023-07" db="EMBL/GenBank/DDBJ databases">
        <title>A collection of bacterial strains from the Burkholderia cepacia Research Laboratory and Repository.</title>
        <authorList>
            <person name="Lipuma J."/>
            <person name="Spilker T."/>
            <person name="Caverly L."/>
        </authorList>
    </citation>
    <scope>NUCLEOTIDE SEQUENCE</scope>
    <source>
        <strain evidence="13">AU44268</strain>
    </source>
</reference>
<evidence type="ECO:0000256" key="4">
    <source>
        <dbReference type="ARBA" id="ARBA00022452"/>
    </source>
</evidence>
<evidence type="ECO:0000256" key="2">
    <source>
        <dbReference type="ARBA" id="ARBA00011233"/>
    </source>
</evidence>
<evidence type="ECO:0000256" key="7">
    <source>
        <dbReference type="ARBA" id="ARBA00023065"/>
    </source>
</evidence>
<evidence type="ECO:0000256" key="5">
    <source>
        <dbReference type="ARBA" id="ARBA00022692"/>
    </source>
</evidence>
<keyword evidence="7" id="KW-0406">Ion transport</keyword>
<dbReference type="CDD" id="cd00342">
    <property type="entry name" value="gram_neg_porins"/>
    <property type="match status" value="1"/>
</dbReference>
<evidence type="ECO:0000256" key="6">
    <source>
        <dbReference type="ARBA" id="ARBA00022729"/>
    </source>
</evidence>
<dbReference type="Pfam" id="PF13609">
    <property type="entry name" value="Porin_4"/>
    <property type="match status" value="1"/>
</dbReference>
<evidence type="ECO:0000256" key="8">
    <source>
        <dbReference type="ARBA" id="ARBA00023114"/>
    </source>
</evidence>
<evidence type="ECO:0000256" key="10">
    <source>
        <dbReference type="ARBA" id="ARBA00023237"/>
    </source>
</evidence>
<evidence type="ECO:0000256" key="1">
    <source>
        <dbReference type="ARBA" id="ARBA00004571"/>
    </source>
</evidence>
<dbReference type="PANTHER" id="PTHR34501:SF9">
    <property type="entry name" value="MAJOR OUTER MEMBRANE PROTEIN P.IA"/>
    <property type="match status" value="1"/>
</dbReference>
<dbReference type="EMBL" id="JAUJRV010000021">
    <property type="protein sequence ID" value="MDN7797731.1"/>
    <property type="molecule type" value="Genomic_DNA"/>
</dbReference>
<dbReference type="AlphaFoldDB" id="A0A132DQE7"/>
<evidence type="ECO:0000313" key="15">
    <source>
        <dbReference type="Proteomes" id="UP000237632"/>
    </source>
</evidence>
<evidence type="ECO:0000259" key="12">
    <source>
        <dbReference type="Pfam" id="PF13609"/>
    </source>
</evidence>
<comment type="subcellular location">
    <subcellularLocation>
        <location evidence="1">Cell outer membrane</location>
        <topology evidence="1">Multi-pass membrane protein</topology>
    </subcellularLocation>
</comment>
<dbReference type="GeneID" id="45683852"/>
<evidence type="ECO:0000256" key="11">
    <source>
        <dbReference type="SAM" id="SignalP"/>
    </source>
</evidence>
<dbReference type="EMBL" id="PVHK01000244">
    <property type="protein sequence ID" value="PRH38346.1"/>
    <property type="molecule type" value="Genomic_DNA"/>
</dbReference>
<reference evidence="14 15" key="1">
    <citation type="submission" date="2018-03" db="EMBL/GenBank/DDBJ databases">
        <authorList>
            <person name="Nguyen K."/>
            <person name="Fouts D."/>
            <person name="Sutton G."/>
        </authorList>
    </citation>
    <scope>NUCLEOTIDE SEQUENCE [LARGE SCALE GENOMIC DNA]</scope>
    <source>
        <strain evidence="14 15">AU3578</strain>
    </source>
</reference>
<sequence>MKQATFPILTIASLMVAGAAHAQTSVTLYGTIDTSLTYVNHADGSKNLWALGNSSAGNLSGSRWGLKGSEDLGGGLSAIFQLENGFNPSTGGLGQGSRMFGRQAYVGVASNQYGSLTLGRQYDPLIDLVQPITADNYFGSAFATAGDVDNYDNSFRVDNAIKYTSPVFAGLQFAAMYSLGGVAGSTGSKQSYSAGVSYTNGPLSLAGGYFYAANANPSAGTRTTWSSTSDGTFDGAINTGYQSAHSIGIARVAGQYVFGAFTVGAGYSNSQYRRDGASVFASNEHYNTAQGFLNYQASPALLVGVGYSFTKSGGDTAANYHQASLGADYNLSKRTDVYMTAAYQHASGTTADGAGGSMAAEASIGSYGYNGTKSQTMVNLGLRHRF</sequence>
<keyword evidence="6 11" id="KW-0732">Signal</keyword>
<organism evidence="14 15">
    <name type="scientific">Burkholderia vietnamiensis</name>
    <dbReference type="NCBI Taxonomy" id="60552"/>
    <lineage>
        <taxon>Bacteria</taxon>
        <taxon>Pseudomonadati</taxon>
        <taxon>Pseudomonadota</taxon>
        <taxon>Betaproteobacteria</taxon>
        <taxon>Burkholderiales</taxon>
        <taxon>Burkholderiaceae</taxon>
        <taxon>Burkholderia</taxon>
        <taxon>Burkholderia cepacia complex</taxon>
    </lineage>
</organism>
<evidence type="ECO:0000256" key="9">
    <source>
        <dbReference type="ARBA" id="ARBA00023136"/>
    </source>
</evidence>
<comment type="caution">
    <text evidence="14">The sequence shown here is derived from an EMBL/GenBank/DDBJ whole genome shotgun (WGS) entry which is preliminary data.</text>
</comment>
<accession>A0A132DQE7</accession>
<comment type="subunit">
    <text evidence="2">Homotrimer.</text>
</comment>
<dbReference type="InterPro" id="IPR023614">
    <property type="entry name" value="Porin_dom_sf"/>
</dbReference>
<dbReference type="SUPFAM" id="SSF56935">
    <property type="entry name" value="Porins"/>
    <property type="match status" value="1"/>
</dbReference>
<evidence type="ECO:0000256" key="3">
    <source>
        <dbReference type="ARBA" id="ARBA00022448"/>
    </source>
</evidence>
<dbReference type="InterPro" id="IPR001702">
    <property type="entry name" value="Porin_Gram-ve"/>
</dbReference>
<protein>
    <submittedName>
        <fullName evidence="14">Porin</fullName>
    </submittedName>
</protein>
<keyword evidence="5" id="KW-0812">Transmembrane</keyword>
<evidence type="ECO:0000313" key="14">
    <source>
        <dbReference type="EMBL" id="PRH38346.1"/>
    </source>
</evidence>
<dbReference type="InterPro" id="IPR033900">
    <property type="entry name" value="Gram_neg_porin_domain"/>
</dbReference>
<gene>
    <name evidence="14" type="ORF">C6T65_32290</name>
    <name evidence="13" type="ORF">QZM33_22580</name>
</gene>
<keyword evidence="3" id="KW-0813">Transport</keyword>
<dbReference type="GO" id="GO:0009279">
    <property type="term" value="C:cell outer membrane"/>
    <property type="evidence" value="ECO:0007669"/>
    <property type="project" value="UniProtKB-SubCell"/>
</dbReference>
<name>A0A132DQE7_BURVI</name>
<dbReference type="PANTHER" id="PTHR34501">
    <property type="entry name" value="PROTEIN YDDL-RELATED"/>
    <property type="match status" value="1"/>
</dbReference>
<dbReference type="InterPro" id="IPR002299">
    <property type="entry name" value="Porin_Neis"/>
</dbReference>
<proteinExistence type="predicted"/>
<dbReference type="PRINTS" id="PR00182">
    <property type="entry name" value="ECOLNEIPORIN"/>
</dbReference>